<proteinExistence type="predicted"/>
<dbReference type="Proteomes" id="UP001318682">
    <property type="component" value="Chromosome"/>
</dbReference>
<reference evidence="2" key="2">
    <citation type="submission" date="2024-01" db="EMBL/GenBank/DDBJ databases">
        <title>Roseobacter fucihabitans sp. nov., isolated from the brown alga Fucus spiralis.</title>
        <authorList>
            <person name="Hahnke S."/>
            <person name="Berger M."/>
            <person name="Schlingloff A."/>
            <person name="Athale I."/>
            <person name="Neumann-Schaal M."/>
            <person name="Adenaya A."/>
            <person name="Poehlein A."/>
            <person name="Daniel R."/>
            <person name="Pertersen J."/>
            <person name="Brinkhoff T."/>
        </authorList>
    </citation>
    <scope>NUCLEOTIDE SEQUENCE [LARGE SCALE GENOMIC DNA]</scope>
    <source>
        <strain evidence="2">B14</strain>
    </source>
</reference>
<gene>
    <name evidence="1" type="ORF">ROLI_001150</name>
</gene>
<dbReference type="EMBL" id="CP143423">
    <property type="protein sequence ID" value="WVX47051.1"/>
    <property type="molecule type" value="Genomic_DNA"/>
</dbReference>
<protein>
    <submittedName>
        <fullName evidence="1">Uncharacterized protein</fullName>
    </submittedName>
</protein>
<evidence type="ECO:0000313" key="1">
    <source>
        <dbReference type="EMBL" id="WVX47051.1"/>
    </source>
</evidence>
<name>A0ABZ2BNZ0_9RHOB</name>
<organism evidence="1 2">
    <name type="scientific">Roseobacter fucihabitans</name>
    <dbReference type="NCBI Taxonomy" id="1537242"/>
    <lineage>
        <taxon>Bacteria</taxon>
        <taxon>Pseudomonadati</taxon>
        <taxon>Pseudomonadota</taxon>
        <taxon>Alphaproteobacteria</taxon>
        <taxon>Rhodobacterales</taxon>
        <taxon>Roseobacteraceae</taxon>
        <taxon>Roseobacter</taxon>
    </lineage>
</organism>
<accession>A0ABZ2BNZ0</accession>
<keyword evidence="2" id="KW-1185">Reference proteome</keyword>
<sequence>MSDPIYLAESHDHANSGVSADRPVAAKVAYLSKDRCAIFFNAPTEAVDQKNRLTVSVGGRLRCTPVMILRLPLEGAGLRFVILLSTGDMPIHRQDIKIHAGPRLMASVDPSALQSPLVDQLSLVSNLSSEGQTKLLRALLTTGPSLFKSNAQSGKSLEGFDRIIKQLLSSLCVSRLPLKSFRAVGKDARVLSYVMPADADDVALTDLVQVTAGRVKRISKFNLMAERDAKGVTLHLVLSEPIAPDATLIGVSDKPLHLMGPTRDEDLRPLQPWLDRQGAPVQRYMIDVLKKLCSDDPMANSLYQELRCAARDKPQLNILHAARCGDGLLYMIKAQDPRGLLSNARWVCEDIELDVPLDRAVWHPTHGDVHVGYLRGFQLTDPLPKTFHLWGEMRSRRAFLAQSVEPHEFDGRIPEIYEHLENKMVDRMLGQALAASLQGRSAPRATVDWFGTRPAAPKTRLIVCVNQTFDHPRALLTQLAQEPGADGCVTYLVASDPAQRSGLRRIAEDMNAVTGCTVAVVVFDAVALPSERLRAVLTLETAEATIVFPRAWLPKTSGWLKRWHTLVASQGEAQTARIAGGGGEYLELSPGRCQIFNQAAVEFFVGLPLRSASVEADLNGINEMSGAAVPETESAICYETASAMSNTQRRADAEAVAHLAQRAE</sequence>
<evidence type="ECO:0000313" key="2">
    <source>
        <dbReference type="Proteomes" id="UP001318682"/>
    </source>
</evidence>
<reference evidence="1 2" key="1">
    <citation type="submission" date="2015-07" db="EMBL/GenBank/DDBJ databases">
        <authorList>
            <person name="Voget S."/>
            <person name="Dogs M."/>
            <person name="Brinkhoff T.H."/>
            <person name="Daniel R."/>
        </authorList>
    </citation>
    <scope>NUCLEOTIDE SEQUENCE [LARGE SCALE GENOMIC DNA]</scope>
    <source>
        <strain evidence="1 2">B14</strain>
    </source>
</reference>